<dbReference type="AlphaFoldDB" id="A0A0C1QI27"/>
<accession>A0A0C1QI27</accession>
<dbReference type="GO" id="GO:0007155">
    <property type="term" value="P:cell adhesion"/>
    <property type="evidence" value="ECO:0007669"/>
    <property type="project" value="InterPro"/>
</dbReference>
<dbReference type="InterPro" id="IPR013517">
    <property type="entry name" value="FG-GAP"/>
</dbReference>
<dbReference type="SMART" id="SM00191">
    <property type="entry name" value="Int_alpha"/>
    <property type="match status" value="7"/>
</dbReference>
<dbReference type="STRING" id="86105.NF27_ES00010"/>
<dbReference type="PANTHER" id="PTHR23221">
    <property type="entry name" value="GLYCOSYLPHOSPHATIDYLINOSITOL PHOSPHOLIPASE D"/>
    <property type="match status" value="1"/>
</dbReference>
<organism evidence="5 6">
    <name type="scientific">Candidatus Jidaibacter acanthamoebae</name>
    <dbReference type="NCBI Taxonomy" id="86105"/>
    <lineage>
        <taxon>Bacteria</taxon>
        <taxon>Pseudomonadati</taxon>
        <taxon>Pseudomonadota</taxon>
        <taxon>Alphaproteobacteria</taxon>
        <taxon>Rickettsiales</taxon>
        <taxon>Candidatus Midichloriaceae</taxon>
        <taxon>Candidatus Jidaibacter</taxon>
    </lineage>
</organism>
<dbReference type="Proteomes" id="UP000031258">
    <property type="component" value="Unassembled WGS sequence"/>
</dbReference>
<dbReference type="GO" id="GO:0008305">
    <property type="term" value="C:integrin complex"/>
    <property type="evidence" value="ECO:0007669"/>
    <property type="project" value="InterPro"/>
</dbReference>
<evidence type="ECO:0000256" key="3">
    <source>
        <dbReference type="ARBA" id="ARBA00022801"/>
    </source>
</evidence>
<dbReference type="PATRIC" id="fig|86105.3.peg.1059"/>
<dbReference type="OrthoDB" id="9342475at2"/>
<proteinExistence type="predicted"/>
<comment type="caution">
    <text evidence="5">The sequence shown here is derived from an EMBL/GenBank/DDBJ whole genome shotgun (WGS) entry which is preliminary data.</text>
</comment>
<protein>
    <submittedName>
        <fullName evidence="5">FG-GAP repeat protein</fullName>
    </submittedName>
</protein>
<dbReference type="SUPFAM" id="SSF69318">
    <property type="entry name" value="Integrin alpha N-terminal domain"/>
    <property type="match status" value="2"/>
</dbReference>
<dbReference type="PROSITE" id="PS51470">
    <property type="entry name" value="FG_GAP"/>
    <property type="match status" value="3"/>
</dbReference>
<dbReference type="InterPro" id="IPR013519">
    <property type="entry name" value="Int_alpha_beta-p"/>
</dbReference>
<keyword evidence="3" id="KW-0378">Hydrolase</keyword>
<name>A0A0C1QI27_9RICK</name>
<keyword evidence="1" id="KW-0732">Signal</keyword>
<dbReference type="GO" id="GO:0016787">
    <property type="term" value="F:hydrolase activity"/>
    <property type="evidence" value="ECO:0007669"/>
    <property type="project" value="UniProtKB-KW"/>
</dbReference>
<evidence type="ECO:0000256" key="4">
    <source>
        <dbReference type="ARBA" id="ARBA00023180"/>
    </source>
</evidence>
<evidence type="ECO:0000256" key="2">
    <source>
        <dbReference type="ARBA" id="ARBA00022737"/>
    </source>
</evidence>
<keyword evidence="2" id="KW-0677">Repeat</keyword>
<reference evidence="5 6" key="1">
    <citation type="submission" date="2014-11" db="EMBL/GenBank/DDBJ databases">
        <title>A Rickettsiales Symbiont of Amoebae With Ancient Features.</title>
        <authorList>
            <person name="Schulz F."/>
            <person name="Martijn J."/>
            <person name="Wascher F."/>
            <person name="Kostanjsek R."/>
            <person name="Ettema T.J."/>
            <person name="Horn M."/>
        </authorList>
    </citation>
    <scope>NUCLEOTIDE SEQUENCE [LARGE SCALE GENOMIC DNA]</scope>
    <source>
        <strain evidence="5 6">UWC36</strain>
    </source>
</reference>
<dbReference type="InterPro" id="IPR028994">
    <property type="entry name" value="Integrin_alpha_N"/>
</dbReference>
<evidence type="ECO:0000313" key="5">
    <source>
        <dbReference type="EMBL" id="KIE05154.1"/>
    </source>
</evidence>
<dbReference type="PRINTS" id="PR01185">
    <property type="entry name" value="INTEGRINA"/>
</dbReference>
<dbReference type="Pfam" id="PF01839">
    <property type="entry name" value="FG-GAP"/>
    <property type="match status" value="4"/>
</dbReference>
<keyword evidence="6" id="KW-1185">Reference proteome</keyword>
<dbReference type="RefSeq" id="WP_053332616.1">
    <property type="nucleotide sequence ID" value="NZ_JSWE01000118.1"/>
</dbReference>
<sequence length="549" mass="57219">MSLPNYFNLKSLNGKNGFTIEGMAYNNPIGKSVNGAGDMNGDEFDDLIIGNYEANSRGGASYIIYGSKEGFPANFQPSILNGTNGFTINRITDKNGFFGYSVSSAGDINGDGYDDVIIGAHSWWRTPGEHVSKSYVVFGSKSALSADFNGKNGFVIQGNVQALGYSVSSAGDINGDGYDDLIIGAPYTNSNAGAAYVILGSKEPFPAIFEVSTLNGVNGFIINGVKGKDICLGLTVAKAGDINGDGYSDVIMGTGFNAGAAYVVFGNKSPFPVSLHSSDLDGNNGFAIVGAKKQGTIGNSVSSLGDFNGDGIDDLVTNELFSNGNDYRIGNIYVLFGSRSPFSPSFDIADVNGNNGFAIKSEVYGDPRCIGNQVSGLGDINGDGLGDLIIGNTLMSNFGSVNILYGSGKAFPASIGCNYFNGVRGITIEGIRKSGYLGGSVGYAGDVDGNGVNDIIIGAPNYEMNYDYSGSVFVVLSDNANRLPSSGFPLASPSEIPSSVIASPTPLFQNTEILPSNSPDLGYGSSSTLEPNYILSYVMQGWGILNDVI</sequence>
<dbReference type="InterPro" id="IPR000413">
    <property type="entry name" value="Integrin_alpha"/>
</dbReference>
<gene>
    <name evidence="5" type="ORF">NF27_ES00010</name>
</gene>
<dbReference type="EMBL" id="JSWE01000118">
    <property type="protein sequence ID" value="KIE05154.1"/>
    <property type="molecule type" value="Genomic_DNA"/>
</dbReference>
<dbReference type="Gene3D" id="2.130.10.130">
    <property type="entry name" value="Integrin alpha, N-terminal"/>
    <property type="match status" value="5"/>
</dbReference>
<dbReference type="PANTHER" id="PTHR23221:SF7">
    <property type="entry name" value="PHOSPHATIDYLINOSITOL-GLYCAN-SPECIFIC PHOSPHOLIPASE D"/>
    <property type="match status" value="1"/>
</dbReference>
<evidence type="ECO:0000256" key="1">
    <source>
        <dbReference type="ARBA" id="ARBA00022729"/>
    </source>
</evidence>
<evidence type="ECO:0000313" key="6">
    <source>
        <dbReference type="Proteomes" id="UP000031258"/>
    </source>
</evidence>
<keyword evidence="4" id="KW-0325">Glycoprotein</keyword>